<feature type="transmembrane region" description="Helical" evidence="8">
    <location>
        <begin position="200"/>
        <end position="219"/>
    </location>
</feature>
<dbReference type="RefSeq" id="WP_284284552.1">
    <property type="nucleotide sequence ID" value="NZ_BSUJ01000001.1"/>
</dbReference>
<evidence type="ECO:0000256" key="7">
    <source>
        <dbReference type="ARBA" id="ARBA00023136"/>
    </source>
</evidence>
<dbReference type="Gene3D" id="1.20.1530.20">
    <property type="match status" value="1"/>
</dbReference>
<feature type="transmembrane region" description="Helical" evidence="8">
    <location>
        <begin position="139"/>
        <end position="161"/>
    </location>
</feature>
<feature type="transmembrane region" description="Helical" evidence="8">
    <location>
        <begin position="78"/>
        <end position="96"/>
    </location>
</feature>
<reference evidence="10" key="1">
    <citation type="journal article" date="2019" name="Int. J. Syst. Evol. Microbiol.">
        <title>The Global Catalogue of Microorganisms (GCM) 10K type strain sequencing project: providing services to taxonomists for standard genome sequencing and annotation.</title>
        <authorList>
            <consortium name="The Broad Institute Genomics Platform"/>
            <consortium name="The Broad Institute Genome Sequencing Center for Infectious Disease"/>
            <person name="Wu L."/>
            <person name="Ma J."/>
        </authorList>
    </citation>
    <scope>NUCLEOTIDE SEQUENCE [LARGE SCALE GENOMIC DNA]</scope>
    <source>
        <strain evidence="10">NBRC 105830</strain>
    </source>
</reference>
<dbReference type="InterPro" id="IPR038770">
    <property type="entry name" value="Na+/solute_symporter_sf"/>
</dbReference>
<keyword evidence="5 8" id="KW-0812">Transmembrane</keyword>
<feature type="transmembrane region" description="Helical" evidence="8">
    <location>
        <begin position="167"/>
        <end position="188"/>
    </location>
</feature>
<evidence type="ECO:0000256" key="8">
    <source>
        <dbReference type="SAM" id="Phobius"/>
    </source>
</evidence>
<accession>A0ABQ6HRJ6</accession>
<dbReference type="Proteomes" id="UP001157109">
    <property type="component" value="Unassembled WGS sequence"/>
</dbReference>
<protein>
    <recommendedName>
        <fullName evidence="11">AEC family transporter</fullName>
    </recommendedName>
</protein>
<keyword evidence="7 8" id="KW-0472">Membrane</keyword>
<evidence type="ECO:0000256" key="4">
    <source>
        <dbReference type="ARBA" id="ARBA00022475"/>
    </source>
</evidence>
<keyword evidence="6 8" id="KW-1133">Transmembrane helix</keyword>
<feature type="transmembrane region" description="Helical" evidence="8">
    <location>
        <begin position="108"/>
        <end position="127"/>
    </location>
</feature>
<evidence type="ECO:0008006" key="11">
    <source>
        <dbReference type="Google" id="ProtNLM"/>
    </source>
</evidence>
<name>A0ABQ6HRJ6_9MICO</name>
<gene>
    <name evidence="9" type="ORF">GCM10025862_21960</name>
</gene>
<keyword evidence="4" id="KW-1003">Cell membrane</keyword>
<dbReference type="Pfam" id="PF03547">
    <property type="entry name" value="Mem_trans"/>
    <property type="match status" value="1"/>
</dbReference>
<keyword evidence="3" id="KW-0813">Transport</keyword>
<comment type="subcellular location">
    <subcellularLocation>
        <location evidence="1">Cell membrane</location>
        <topology evidence="1">Multi-pass membrane protein</topology>
    </subcellularLocation>
</comment>
<evidence type="ECO:0000256" key="3">
    <source>
        <dbReference type="ARBA" id="ARBA00022448"/>
    </source>
</evidence>
<dbReference type="PANTHER" id="PTHR36838">
    <property type="entry name" value="AUXIN EFFLUX CARRIER FAMILY PROTEIN"/>
    <property type="match status" value="1"/>
</dbReference>
<comment type="caution">
    <text evidence="9">The sequence shown here is derived from an EMBL/GenBank/DDBJ whole genome shotgun (WGS) entry which is preliminary data.</text>
</comment>
<evidence type="ECO:0000256" key="6">
    <source>
        <dbReference type="ARBA" id="ARBA00022989"/>
    </source>
</evidence>
<dbReference type="EMBL" id="BSUJ01000001">
    <property type="protein sequence ID" value="GMA20175.1"/>
    <property type="molecule type" value="Genomic_DNA"/>
</dbReference>
<organism evidence="9 10">
    <name type="scientific">Arsenicicoccus piscis</name>
    <dbReference type="NCBI Taxonomy" id="673954"/>
    <lineage>
        <taxon>Bacteria</taxon>
        <taxon>Bacillati</taxon>
        <taxon>Actinomycetota</taxon>
        <taxon>Actinomycetes</taxon>
        <taxon>Micrococcales</taxon>
        <taxon>Intrasporangiaceae</taxon>
        <taxon>Arsenicicoccus</taxon>
    </lineage>
</organism>
<evidence type="ECO:0000256" key="1">
    <source>
        <dbReference type="ARBA" id="ARBA00004651"/>
    </source>
</evidence>
<comment type="similarity">
    <text evidence="2">Belongs to the auxin efflux carrier (TC 2.A.69) family.</text>
</comment>
<feature type="transmembrane region" description="Helical" evidence="8">
    <location>
        <begin position="36"/>
        <end position="57"/>
    </location>
</feature>
<sequence>MAALLGEAVVGSMCAAYVNAGNLGVPIAAYVLGNVSYMAPTLLLQLCVITPVAMALMDIDARGSRPKGLEIVRMVLRNPLSLGALSGVVLSLVGYYPPAAVMRPVEIVGNMAVPSMLLAFGISLRLGPRPGASGSVGRVAFLVALKLVVQPLVALGLALALGLRGTLLLAAVVTAALPTAQNVFTHANRYDKAVLLTRDAVFVSTMLSAPVIVVIALLLH</sequence>
<evidence type="ECO:0000313" key="9">
    <source>
        <dbReference type="EMBL" id="GMA20175.1"/>
    </source>
</evidence>
<keyword evidence="10" id="KW-1185">Reference proteome</keyword>
<proteinExistence type="inferred from homology"/>
<evidence type="ECO:0000256" key="2">
    <source>
        <dbReference type="ARBA" id="ARBA00010145"/>
    </source>
</evidence>
<evidence type="ECO:0000313" key="10">
    <source>
        <dbReference type="Proteomes" id="UP001157109"/>
    </source>
</evidence>
<dbReference type="InterPro" id="IPR004776">
    <property type="entry name" value="Mem_transp_PIN-like"/>
</dbReference>
<evidence type="ECO:0000256" key="5">
    <source>
        <dbReference type="ARBA" id="ARBA00022692"/>
    </source>
</evidence>
<dbReference type="PANTHER" id="PTHR36838:SF1">
    <property type="entry name" value="SLR1864 PROTEIN"/>
    <property type="match status" value="1"/>
</dbReference>